<sequence>MASAGQRVPVLSVPPEILTRIFEETVEQAHAQDGQGGWPYHPCQQQCIMDWIPITRVCSQWRTIAIAHKRLWSHILFFDVEYAKLMLARAGSVPLTVTLYLDHTRFDYDDLRNLSNLLKQNLHRVKDLHLEGPNRDPGEDLTRQFRENLQQGDSLGNRVKLQTLTLVLSGSWRRALANPHSIKKLFMKLANPTLEKREDALLFEGMDQLEELVIERSFSMADGIKGRKIYLPQLSRLHLDDGMMSCLEFLTELQKPRPLLYFGLKTGSCDVKSDLPSLNRLVKLSTPSGEVNLNNLSGHHCALRVGTPAEHRFSRGGTRFSLTAWRKETATASQVVGFAHQDKIPPLPDIFTFEDDEDSDDYGGYGLPPNRNGMPWFRSTDPALYLAGDLRGGVGSRVSHRVDGLMLLSKAFMLRNVVFADVNATFGEEDAVPEEGLLAFLQAMPSLQVLQLRGLSPRHFLTLMPRDVSKSRIVPVPELRELWIIDTSFFPDEDDYDSESDQQTDSDESQDTLADCLAARAALGSRLEKLVLEDCEDMQRQEWASLHELGISIEVFGNYPVCQDLDDV</sequence>
<dbReference type="GeneID" id="19204684"/>
<dbReference type="EMBL" id="JH711574">
    <property type="protein sequence ID" value="EIW84829.1"/>
    <property type="molecule type" value="Genomic_DNA"/>
</dbReference>
<organism evidence="1 2">
    <name type="scientific">Coniophora puteana (strain RWD-64-598)</name>
    <name type="common">Brown rot fungus</name>
    <dbReference type="NCBI Taxonomy" id="741705"/>
    <lineage>
        <taxon>Eukaryota</taxon>
        <taxon>Fungi</taxon>
        <taxon>Dikarya</taxon>
        <taxon>Basidiomycota</taxon>
        <taxon>Agaricomycotina</taxon>
        <taxon>Agaricomycetes</taxon>
        <taxon>Agaricomycetidae</taxon>
        <taxon>Boletales</taxon>
        <taxon>Coniophorineae</taxon>
        <taxon>Coniophoraceae</taxon>
        <taxon>Coniophora</taxon>
    </lineage>
</organism>
<dbReference type="Proteomes" id="UP000053558">
    <property type="component" value="Unassembled WGS sequence"/>
</dbReference>
<reference evidence="2" key="1">
    <citation type="journal article" date="2012" name="Science">
        <title>The Paleozoic origin of enzymatic lignin decomposition reconstructed from 31 fungal genomes.</title>
        <authorList>
            <person name="Floudas D."/>
            <person name="Binder M."/>
            <person name="Riley R."/>
            <person name="Barry K."/>
            <person name="Blanchette R.A."/>
            <person name="Henrissat B."/>
            <person name="Martinez A.T."/>
            <person name="Otillar R."/>
            <person name="Spatafora J.W."/>
            <person name="Yadav J.S."/>
            <person name="Aerts A."/>
            <person name="Benoit I."/>
            <person name="Boyd A."/>
            <person name="Carlson A."/>
            <person name="Copeland A."/>
            <person name="Coutinho P.M."/>
            <person name="de Vries R.P."/>
            <person name="Ferreira P."/>
            <person name="Findley K."/>
            <person name="Foster B."/>
            <person name="Gaskell J."/>
            <person name="Glotzer D."/>
            <person name="Gorecki P."/>
            <person name="Heitman J."/>
            <person name="Hesse C."/>
            <person name="Hori C."/>
            <person name="Igarashi K."/>
            <person name="Jurgens J.A."/>
            <person name="Kallen N."/>
            <person name="Kersten P."/>
            <person name="Kohler A."/>
            <person name="Kuees U."/>
            <person name="Kumar T.K.A."/>
            <person name="Kuo A."/>
            <person name="LaButti K."/>
            <person name="Larrondo L.F."/>
            <person name="Lindquist E."/>
            <person name="Ling A."/>
            <person name="Lombard V."/>
            <person name="Lucas S."/>
            <person name="Lundell T."/>
            <person name="Martin R."/>
            <person name="McLaughlin D.J."/>
            <person name="Morgenstern I."/>
            <person name="Morin E."/>
            <person name="Murat C."/>
            <person name="Nagy L.G."/>
            <person name="Nolan M."/>
            <person name="Ohm R.A."/>
            <person name="Patyshakuliyeva A."/>
            <person name="Rokas A."/>
            <person name="Ruiz-Duenas F.J."/>
            <person name="Sabat G."/>
            <person name="Salamov A."/>
            <person name="Samejima M."/>
            <person name="Schmutz J."/>
            <person name="Slot J.C."/>
            <person name="St John F."/>
            <person name="Stenlid J."/>
            <person name="Sun H."/>
            <person name="Sun S."/>
            <person name="Syed K."/>
            <person name="Tsang A."/>
            <person name="Wiebenga A."/>
            <person name="Young D."/>
            <person name="Pisabarro A."/>
            <person name="Eastwood D.C."/>
            <person name="Martin F."/>
            <person name="Cullen D."/>
            <person name="Grigoriev I.V."/>
            <person name="Hibbett D.S."/>
        </authorList>
    </citation>
    <scope>NUCLEOTIDE SEQUENCE [LARGE SCALE GENOMIC DNA]</scope>
    <source>
        <strain evidence="2">RWD-64-598 SS2</strain>
    </source>
</reference>
<evidence type="ECO:0000313" key="2">
    <source>
        <dbReference type="Proteomes" id="UP000053558"/>
    </source>
</evidence>
<evidence type="ECO:0000313" key="1">
    <source>
        <dbReference type="EMBL" id="EIW84829.1"/>
    </source>
</evidence>
<dbReference type="OrthoDB" id="3365698at2759"/>
<gene>
    <name evidence="1" type="ORF">CONPUDRAFT_162153</name>
</gene>
<accession>A0A5M3N0B6</accession>
<protein>
    <submittedName>
        <fullName evidence="1">Uncharacterized protein</fullName>
    </submittedName>
</protein>
<dbReference type="KEGG" id="cput:CONPUDRAFT_162153"/>
<dbReference type="AlphaFoldDB" id="A0A5M3N0B6"/>
<name>A0A5M3N0B6_CONPW</name>
<comment type="caution">
    <text evidence="1">The sequence shown here is derived from an EMBL/GenBank/DDBJ whole genome shotgun (WGS) entry which is preliminary data.</text>
</comment>
<dbReference type="RefSeq" id="XP_007764511.1">
    <property type="nucleotide sequence ID" value="XM_007766321.1"/>
</dbReference>
<proteinExistence type="predicted"/>
<dbReference type="Gene3D" id="1.20.1280.50">
    <property type="match status" value="1"/>
</dbReference>
<keyword evidence="2" id="KW-1185">Reference proteome</keyword>